<accession>A0ABQ6HEC4</accession>
<name>A0ABQ6HEC4_9GAMM</name>
<protein>
    <submittedName>
        <fullName evidence="1">Uncharacterized protein</fullName>
    </submittedName>
</protein>
<evidence type="ECO:0000313" key="2">
    <source>
        <dbReference type="Proteomes" id="UP001157134"/>
    </source>
</evidence>
<keyword evidence="2" id="KW-1185">Reference proteome</keyword>
<gene>
    <name evidence="1" type="ORF">tloyanaT_13420</name>
</gene>
<proteinExistence type="predicted"/>
<evidence type="ECO:0000313" key="1">
    <source>
        <dbReference type="EMBL" id="GLX85090.1"/>
    </source>
</evidence>
<organism evidence="1 2">
    <name type="scientific">Thalassotalea loyana</name>
    <dbReference type="NCBI Taxonomy" id="280483"/>
    <lineage>
        <taxon>Bacteria</taxon>
        <taxon>Pseudomonadati</taxon>
        <taxon>Pseudomonadota</taxon>
        <taxon>Gammaproteobacteria</taxon>
        <taxon>Alteromonadales</taxon>
        <taxon>Colwelliaceae</taxon>
        <taxon>Thalassotalea</taxon>
    </lineage>
</organism>
<comment type="caution">
    <text evidence="1">The sequence shown here is derived from an EMBL/GenBank/DDBJ whole genome shotgun (WGS) entry which is preliminary data.</text>
</comment>
<reference evidence="1 2" key="1">
    <citation type="submission" date="2023-03" db="EMBL/GenBank/DDBJ databases">
        <title>Thalassotalea loyana LMG 22536T draft genome sequence.</title>
        <authorList>
            <person name="Sawabe T."/>
        </authorList>
    </citation>
    <scope>NUCLEOTIDE SEQUENCE [LARGE SCALE GENOMIC DNA]</scope>
    <source>
        <strain evidence="1 2">LMG 22536</strain>
    </source>
</reference>
<sequence length="55" mass="6062">MIEAVVTFQIELLLGAGGSYLCLGQTRISAATKERLEELIDAARNQHEVTNVKFL</sequence>
<dbReference type="Proteomes" id="UP001157134">
    <property type="component" value="Unassembled WGS sequence"/>
</dbReference>
<dbReference type="EMBL" id="BSSV01000002">
    <property type="protein sequence ID" value="GLX85090.1"/>
    <property type="molecule type" value="Genomic_DNA"/>
</dbReference>